<evidence type="ECO:0000256" key="6">
    <source>
        <dbReference type="ARBA" id="ARBA00022747"/>
    </source>
</evidence>
<evidence type="ECO:0000256" key="7">
    <source>
        <dbReference type="ARBA" id="ARBA00023125"/>
    </source>
</evidence>
<comment type="caution">
    <text evidence="11">The sequence shown here is derived from an EMBL/GenBank/DDBJ whole genome shotgun (WGS) entry which is preliminary data.</text>
</comment>
<dbReference type="EMBL" id="LAZR01012179">
    <property type="protein sequence ID" value="KKM28158.1"/>
    <property type="molecule type" value="Genomic_DNA"/>
</dbReference>
<feature type="compositionally biased region" description="Acidic residues" evidence="9">
    <location>
        <begin position="283"/>
        <end position="293"/>
    </location>
</feature>
<dbReference type="Gene3D" id="3.40.50.150">
    <property type="entry name" value="Vaccinia Virus protein VP39"/>
    <property type="match status" value="1"/>
</dbReference>
<protein>
    <recommendedName>
        <fullName evidence="2">site-specific DNA-methyltransferase (cytosine-N(4)-specific)</fullName>
        <ecNumber evidence="2">2.1.1.113</ecNumber>
    </recommendedName>
</protein>
<evidence type="ECO:0000256" key="1">
    <source>
        <dbReference type="ARBA" id="ARBA00010203"/>
    </source>
</evidence>
<evidence type="ECO:0000256" key="4">
    <source>
        <dbReference type="ARBA" id="ARBA00022679"/>
    </source>
</evidence>
<dbReference type="GO" id="GO:0032259">
    <property type="term" value="P:methylation"/>
    <property type="evidence" value="ECO:0007669"/>
    <property type="project" value="UniProtKB-KW"/>
</dbReference>
<dbReference type="GO" id="GO:0009307">
    <property type="term" value="P:DNA restriction-modification system"/>
    <property type="evidence" value="ECO:0007669"/>
    <property type="project" value="UniProtKB-KW"/>
</dbReference>
<dbReference type="GO" id="GO:0015667">
    <property type="term" value="F:site-specific DNA-methyltransferase (cytosine-N4-specific) activity"/>
    <property type="evidence" value="ECO:0007669"/>
    <property type="project" value="UniProtKB-EC"/>
</dbReference>
<evidence type="ECO:0000256" key="5">
    <source>
        <dbReference type="ARBA" id="ARBA00022691"/>
    </source>
</evidence>
<accession>A0A0F9L1R2</accession>
<dbReference type="EC" id="2.1.1.113" evidence="2"/>
<evidence type="ECO:0000256" key="2">
    <source>
        <dbReference type="ARBA" id="ARBA00012185"/>
    </source>
</evidence>
<dbReference type="GO" id="GO:0008170">
    <property type="term" value="F:N-methyltransferase activity"/>
    <property type="evidence" value="ECO:0007669"/>
    <property type="project" value="InterPro"/>
</dbReference>
<keyword evidence="4" id="KW-0808">Transferase</keyword>
<comment type="similarity">
    <text evidence="1">Belongs to the N(4)/N(6)-methyltransferase family. N(4) subfamily.</text>
</comment>
<dbReference type="InterPro" id="IPR029063">
    <property type="entry name" value="SAM-dependent_MTases_sf"/>
</dbReference>
<dbReference type="InterPro" id="IPR002941">
    <property type="entry name" value="DNA_methylase_N4/N6"/>
</dbReference>
<organism evidence="11">
    <name type="scientific">marine sediment metagenome</name>
    <dbReference type="NCBI Taxonomy" id="412755"/>
    <lineage>
        <taxon>unclassified sequences</taxon>
        <taxon>metagenomes</taxon>
        <taxon>ecological metagenomes</taxon>
    </lineage>
</organism>
<dbReference type="PRINTS" id="PR00508">
    <property type="entry name" value="S21N4MTFRASE"/>
</dbReference>
<dbReference type="AlphaFoldDB" id="A0A0F9L1R2"/>
<dbReference type="GO" id="GO:0003677">
    <property type="term" value="F:DNA binding"/>
    <property type="evidence" value="ECO:0007669"/>
    <property type="project" value="UniProtKB-KW"/>
</dbReference>
<keyword evidence="5" id="KW-0949">S-adenosyl-L-methionine</keyword>
<keyword evidence="7" id="KW-0238">DNA-binding</keyword>
<keyword evidence="6" id="KW-0680">Restriction system</keyword>
<dbReference type="SUPFAM" id="SSF53335">
    <property type="entry name" value="S-adenosyl-L-methionine-dependent methyltransferases"/>
    <property type="match status" value="1"/>
</dbReference>
<dbReference type="Pfam" id="PF01555">
    <property type="entry name" value="N6_N4_Mtase"/>
    <property type="match status" value="1"/>
</dbReference>
<reference evidence="11" key="1">
    <citation type="journal article" date="2015" name="Nature">
        <title>Complex archaea that bridge the gap between prokaryotes and eukaryotes.</title>
        <authorList>
            <person name="Spang A."/>
            <person name="Saw J.H."/>
            <person name="Jorgensen S.L."/>
            <person name="Zaremba-Niedzwiedzka K."/>
            <person name="Martijn J."/>
            <person name="Lind A.E."/>
            <person name="van Eijk R."/>
            <person name="Schleper C."/>
            <person name="Guy L."/>
            <person name="Ettema T.J."/>
        </authorList>
    </citation>
    <scope>NUCLEOTIDE SEQUENCE</scope>
</reference>
<gene>
    <name evidence="11" type="ORF">LCGC14_1567450</name>
</gene>
<sequence>MTEQLIVDELLVGDCYELLHTIPDESIDLILTSPPYASARSKAYESVVDINVLGTHFERILRQGGVLCWNIGDPVEGGNKTTISYQCVVRWTEDIPNPLYLHDHYALLKDPMPGNSSQRSRPGWEHMYVYKKGKDKIVFNNDHTRVRFINSFKKGVTSRIRQQNGDLVEFTRDQSNNIWGKDPGNYLYYPLGSAHTTQDDYAYDHPALMAEAIAEDFILSYTNPGMVVLDPFNGAGTTTKMAYRHERRYVGIELERRFKNIAQKRIDDTTPLLFEPKPLYTEEEMADGADDYNEISFPKSEKLSNGDN</sequence>
<evidence type="ECO:0000259" key="10">
    <source>
        <dbReference type="Pfam" id="PF01555"/>
    </source>
</evidence>
<feature type="region of interest" description="Disordered" evidence="9">
    <location>
        <begin position="283"/>
        <end position="308"/>
    </location>
</feature>
<evidence type="ECO:0000313" key="11">
    <source>
        <dbReference type="EMBL" id="KKM28158.1"/>
    </source>
</evidence>
<keyword evidence="3" id="KW-0489">Methyltransferase</keyword>
<name>A0A0F9L1R2_9ZZZZ</name>
<proteinExistence type="inferred from homology"/>
<evidence type="ECO:0000256" key="8">
    <source>
        <dbReference type="ARBA" id="ARBA00049120"/>
    </source>
</evidence>
<feature type="domain" description="DNA methylase N-4/N-6" evidence="10">
    <location>
        <begin position="27"/>
        <end position="264"/>
    </location>
</feature>
<feature type="compositionally biased region" description="Basic and acidic residues" evidence="9">
    <location>
        <begin position="299"/>
        <end position="308"/>
    </location>
</feature>
<dbReference type="InterPro" id="IPR017985">
    <property type="entry name" value="MeTrfase_CN4_CS"/>
</dbReference>
<comment type="catalytic activity">
    <reaction evidence="8">
        <text>a 2'-deoxycytidine in DNA + S-adenosyl-L-methionine = an N(4)-methyl-2'-deoxycytidine in DNA + S-adenosyl-L-homocysteine + H(+)</text>
        <dbReference type="Rhea" id="RHEA:16857"/>
        <dbReference type="Rhea" id="RHEA-COMP:11369"/>
        <dbReference type="Rhea" id="RHEA-COMP:13674"/>
        <dbReference type="ChEBI" id="CHEBI:15378"/>
        <dbReference type="ChEBI" id="CHEBI:57856"/>
        <dbReference type="ChEBI" id="CHEBI:59789"/>
        <dbReference type="ChEBI" id="CHEBI:85452"/>
        <dbReference type="ChEBI" id="CHEBI:137933"/>
        <dbReference type="EC" id="2.1.1.113"/>
    </reaction>
</comment>
<evidence type="ECO:0000256" key="9">
    <source>
        <dbReference type="SAM" id="MobiDB-lite"/>
    </source>
</evidence>
<dbReference type="PROSITE" id="PS00093">
    <property type="entry name" value="N4_MTASE"/>
    <property type="match status" value="1"/>
</dbReference>
<evidence type="ECO:0000256" key="3">
    <source>
        <dbReference type="ARBA" id="ARBA00022603"/>
    </source>
</evidence>
<dbReference type="InterPro" id="IPR001091">
    <property type="entry name" value="RM_Methyltransferase"/>
</dbReference>